<evidence type="ECO:0000313" key="3">
    <source>
        <dbReference type="Proteomes" id="UP001456524"/>
    </source>
</evidence>
<organism evidence="2 3">
    <name type="scientific">Phyllosticta citrichinensis</name>
    <dbReference type="NCBI Taxonomy" id="1130410"/>
    <lineage>
        <taxon>Eukaryota</taxon>
        <taxon>Fungi</taxon>
        <taxon>Dikarya</taxon>
        <taxon>Ascomycota</taxon>
        <taxon>Pezizomycotina</taxon>
        <taxon>Dothideomycetes</taxon>
        <taxon>Dothideomycetes incertae sedis</taxon>
        <taxon>Botryosphaeriales</taxon>
        <taxon>Phyllostictaceae</taxon>
        <taxon>Phyllosticta</taxon>
    </lineage>
</organism>
<protein>
    <submittedName>
        <fullName evidence="2">Uncharacterized protein</fullName>
    </submittedName>
</protein>
<feature type="transmembrane region" description="Helical" evidence="1">
    <location>
        <begin position="33"/>
        <end position="54"/>
    </location>
</feature>
<evidence type="ECO:0000256" key="1">
    <source>
        <dbReference type="SAM" id="Phobius"/>
    </source>
</evidence>
<accession>A0ABR1XY93</accession>
<sequence>MRTDRLWWCCCCCWCLSSCKRTAEEQGRRVRLSHLLLSFFLSSFLSLCLLAANFTRNMATSVRQPSQFIIPIALTMLTGSSLHPSIVTFNQDIAVARSPLSPTTGQQRCTLYIHCPVQPSAVSLLLLLFPQGLSLYLHLFSHPFSSTFHHPPFSFFPSASSLSPQTNILLQPYSCTHLQRNNLAFALPVNPVNPTFPLSLFPSSLFPSSLFPSSLFPSSLFPLPSFFLPSFPLPSFFLPSFPLPSFPLPSFPLPSFPLPSFPLPSFFLCSFAQQWLLWPSSIIPVPISTLSLSQHEIKTLSVAVCQISFHPFSRKQLSLPRSQPASQPICHSTPTVAAPARASVRHQRTNDGRIEIEARRVESSRVRRHFCCPSARSPACHAHGILRAQSTSIAV</sequence>
<keyword evidence="1" id="KW-0812">Transmembrane</keyword>
<reference evidence="2 3" key="1">
    <citation type="journal article" date="2022" name="G3 (Bethesda)">
        <title>Enemy or ally: a genomic approach to elucidate the lifestyle of Phyllosticta citrichinaensis.</title>
        <authorList>
            <person name="Buijs V.A."/>
            <person name="Groenewald J.Z."/>
            <person name="Haridas S."/>
            <person name="LaButti K.M."/>
            <person name="Lipzen A."/>
            <person name="Martin F.M."/>
            <person name="Barry K."/>
            <person name="Grigoriev I.V."/>
            <person name="Crous P.W."/>
            <person name="Seidl M.F."/>
        </authorList>
    </citation>
    <scope>NUCLEOTIDE SEQUENCE [LARGE SCALE GENOMIC DNA]</scope>
    <source>
        <strain evidence="2 3">CBS 129764</strain>
    </source>
</reference>
<name>A0ABR1XY93_9PEZI</name>
<keyword evidence="3" id="KW-1185">Reference proteome</keyword>
<proteinExistence type="predicted"/>
<gene>
    <name evidence="2" type="ORF">IWX90DRAFT_137052</name>
</gene>
<comment type="caution">
    <text evidence="2">The sequence shown here is derived from an EMBL/GenBank/DDBJ whole genome shotgun (WGS) entry which is preliminary data.</text>
</comment>
<dbReference type="EMBL" id="JBBWUH010000003">
    <property type="protein sequence ID" value="KAK8173258.1"/>
    <property type="molecule type" value="Genomic_DNA"/>
</dbReference>
<keyword evidence="1" id="KW-0472">Membrane</keyword>
<dbReference type="Proteomes" id="UP001456524">
    <property type="component" value="Unassembled WGS sequence"/>
</dbReference>
<evidence type="ECO:0000313" key="2">
    <source>
        <dbReference type="EMBL" id="KAK8173258.1"/>
    </source>
</evidence>
<keyword evidence="1" id="KW-1133">Transmembrane helix</keyword>